<evidence type="ECO:0000313" key="3">
    <source>
        <dbReference type="Proteomes" id="UP000663879"/>
    </source>
</evidence>
<accession>A0A814K994</accession>
<comment type="caution">
    <text evidence="2">The sequence shown here is derived from an EMBL/GenBank/DDBJ whole genome shotgun (WGS) entry which is preliminary data.</text>
</comment>
<dbReference type="Proteomes" id="UP000663879">
    <property type="component" value="Unassembled WGS sequence"/>
</dbReference>
<protein>
    <submittedName>
        <fullName evidence="2">Uncharacterized protein</fullName>
    </submittedName>
</protein>
<reference evidence="2" key="1">
    <citation type="submission" date="2021-02" db="EMBL/GenBank/DDBJ databases">
        <authorList>
            <person name="Nowell W R."/>
        </authorList>
    </citation>
    <scope>NUCLEOTIDE SEQUENCE</scope>
    <source>
        <strain evidence="2">Ploen Becks lab</strain>
    </source>
</reference>
<proteinExistence type="predicted"/>
<gene>
    <name evidence="2" type="ORF">OXX778_LOCUS18601</name>
</gene>
<keyword evidence="1" id="KW-0175">Coiled coil</keyword>
<name>A0A814K994_9BILA</name>
<evidence type="ECO:0000313" key="2">
    <source>
        <dbReference type="EMBL" id="CAF1046294.1"/>
    </source>
</evidence>
<organism evidence="2 3">
    <name type="scientific">Brachionus calyciflorus</name>
    <dbReference type="NCBI Taxonomy" id="104777"/>
    <lineage>
        <taxon>Eukaryota</taxon>
        <taxon>Metazoa</taxon>
        <taxon>Spiralia</taxon>
        <taxon>Gnathifera</taxon>
        <taxon>Rotifera</taxon>
        <taxon>Eurotatoria</taxon>
        <taxon>Monogononta</taxon>
        <taxon>Pseudotrocha</taxon>
        <taxon>Ploima</taxon>
        <taxon>Brachionidae</taxon>
        <taxon>Brachionus</taxon>
    </lineage>
</organism>
<dbReference type="AlphaFoldDB" id="A0A814K994"/>
<dbReference type="EMBL" id="CAJNOC010005229">
    <property type="protein sequence ID" value="CAF1046294.1"/>
    <property type="molecule type" value="Genomic_DNA"/>
</dbReference>
<sequence length="103" mass="11539">MTGRENERIQALQNQIVQLQNENTNISNERDKAVKELASTKKLIESFEKKAETSTIEKLQYEKLANSLRKENKKLKGALKLQKAKEVSDHTIGAMGGITPKGS</sequence>
<feature type="coiled-coil region" evidence="1">
    <location>
        <begin position="2"/>
        <end position="85"/>
    </location>
</feature>
<evidence type="ECO:0000256" key="1">
    <source>
        <dbReference type="SAM" id="Coils"/>
    </source>
</evidence>
<keyword evidence="3" id="KW-1185">Reference proteome</keyword>